<dbReference type="OrthoDB" id="169065at2157"/>
<organism evidence="1 2">
    <name type="scientific">Natronobacterium haloterrestre</name>
    <name type="common">Halobiforma haloterrestris</name>
    <dbReference type="NCBI Taxonomy" id="148448"/>
    <lineage>
        <taxon>Archaea</taxon>
        <taxon>Methanobacteriati</taxon>
        <taxon>Methanobacteriota</taxon>
        <taxon>Stenosarchaea group</taxon>
        <taxon>Halobacteria</taxon>
        <taxon>Halobacteriales</taxon>
        <taxon>Natrialbaceae</taxon>
        <taxon>Natronobacterium</taxon>
    </lineage>
</organism>
<protein>
    <submittedName>
        <fullName evidence="1">Uncharacterized protein</fullName>
    </submittedName>
</protein>
<dbReference type="RefSeq" id="WP_089786302.1">
    <property type="nucleotide sequence ID" value="NZ_FOKW01000002.1"/>
</dbReference>
<dbReference type="EMBL" id="FOKW01000002">
    <property type="protein sequence ID" value="SFB86283.1"/>
    <property type="molecule type" value="Genomic_DNA"/>
</dbReference>
<evidence type="ECO:0000313" key="1">
    <source>
        <dbReference type="EMBL" id="SFB86283.1"/>
    </source>
</evidence>
<dbReference type="Proteomes" id="UP000199161">
    <property type="component" value="Unassembled WGS sequence"/>
</dbReference>
<name>A0A1I1EN01_NATHA</name>
<accession>A0A1I1EN01</accession>
<dbReference type="AlphaFoldDB" id="A0A1I1EN01"/>
<sequence>MARRYAGDVRWGWTCPRCNAETTVTRDPSSETFRWECDREDCETLGFGFRSRRAARIGLREFAEEYRDVYR</sequence>
<proteinExistence type="predicted"/>
<keyword evidence="2" id="KW-1185">Reference proteome</keyword>
<gene>
    <name evidence="1" type="ORF">SAMN05444422_102449</name>
</gene>
<evidence type="ECO:0000313" key="2">
    <source>
        <dbReference type="Proteomes" id="UP000199161"/>
    </source>
</evidence>
<reference evidence="2" key="1">
    <citation type="submission" date="2016-10" db="EMBL/GenBank/DDBJ databases">
        <authorList>
            <person name="Varghese N."/>
            <person name="Submissions S."/>
        </authorList>
    </citation>
    <scope>NUCLEOTIDE SEQUENCE [LARGE SCALE GENOMIC DNA]</scope>
    <source>
        <strain evidence="2">DSM 13078</strain>
    </source>
</reference>